<feature type="chain" id="PRO_5043530356" evidence="1">
    <location>
        <begin position="22"/>
        <end position="535"/>
    </location>
</feature>
<dbReference type="SUPFAM" id="SSF53474">
    <property type="entry name" value="alpha/beta-Hydrolases"/>
    <property type="match status" value="1"/>
</dbReference>
<dbReference type="Proteomes" id="UP001362999">
    <property type="component" value="Unassembled WGS sequence"/>
</dbReference>
<evidence type="ECO:0000256" key="1">
    <source>
        <dbReference type="SAM" id="SignalP"/>
    </source>
</evidence>
<proteinExistence type="predicted"/>
<keyword evidence="3" id="KW-0378">Hydrolase</keyword>
<dbReference type="PROSITE" id="PS00941">
    <property type="entry name" value="CARBOXYLESTERASE_B_2"/>
    <property type="match status" value="1"/>
</dbReference>
<comment type="caution">
    <text evidence="3">The sequence shown here is derived from an EMBL/GenBank/DDBJ whole genome shotgun (WGS) entry which is preliminary data.</text>
</comment>
<dbReference type="InterPro" id="IPR002018">
    <property type="entry name" value="CarbesteraseB"/>
</dbReference>
<keyword evidence="1" id="KW-0732">Signal</keyword>
<reference evidence="3 4" key="1">
    <citation type="journal article" date="2024" name="J Genomics">
        <title>Draft genome sequencing and assembly of Favolaschia claudopus CIRM-BRFM 2984 isolated from oak limbs.</title>
        <authorList>
            <person name="Navarro D."/>
            <person name="Drula E."/>
            <person name="Chaduli D."/>
            <person name="Cazenave R."/>
            <person name="Ahrendt S."/>
            <person name="Wang J."/>
            <person name="Lipzen A."/>
            <person name="Daum C."/>
            <person name="Barry K."/>
            <person name="Grigoriev I.V."/>
            <person name="Favel A."/>
            <person name="Rosso M.N."/>
            <person name="Martin F."/>
        </authorList>
    </citation>
    <scope>NUCLEOTIDE SEQUENCE [LARGE SCALE GENOMIC DNA]</scope>
    <source>
        <strain evidence="3 4">CIRM-BRFM 2984</strain>
    </source>
</reference>
<dbReference type="EMBL" id="JAWWNJ010000070">
    <property type="protein sequence ID" value="KAK7007602.1"/>
    <property type="molecule type" value="Genomic_DNA"/>
</dbReference>
<evidence type="ECO:0000313" key="3">
    <source>
        <dbReference type="EMBL" id="KAK7007602.1"/>
    </source>
</evidence>
<name>A0AAW0AF39_9AGAR</name>
<feature type="domain" description="Carboxylesterase type B" evidence="2">
    <location>
        <begin position="24"/>
        <end position="302"/>
    </location>
</feature>
<dbReference type="InterPro" id="IPR029058">
    <property type="entry name" value="AB_hydrolase_fold"/>
</dbReference>
<dbReference type="PANTHER" id="PTHR11559">
    <property type="entry name" value="CARBOXYLESTERASE"/>
    <property type="match status" value="1"/>
</dbReference>
<evidence type="ECO:0000259" key="2">
    <source>
        <dbReference type="Pfam" id="PF00135"/>
    </source>
</evidence>
<organism evidence="3 4">
    <name type="scientific">Favolaschia claudopus</name>
    <dbReference type="NCBI Taxonomy" id="2862362"/>
    <lineage>
        <taxon>Eukaryota</taxon>
        <taxon>Fungi</taxon>
        <taxon>Dikarya</taxon>
        <taxon>Basidiomycota</taxon>
        <taxon>Agaricomycotina</taxon>
        <taxon>Agaricomycetes</taxon>
        <taxon>Agaricomycetidae</taxon>
        <taxon>Agaricales</taxon>
        <taxon>Marasmiineae</taxon>
        <taxon>Mycenaceae</taxon>
        <taxon>Favolaschia</taxon>
    </lineage>
</organism>
<dbReference type="AlphaFoldDB" id="A0AAW0AF39"/>
<accession>A0AAW0AF39</accession>
<dbReference type="Gene3D" id="3.40.50.1820">
    <property type="entry name" value="alpha/beta hydrolase"/>
    <property type="match status" value="1"/>
</dbReference>
<feature type="signal peptide" evidence="1">
    <location>
        <begin position="1"/>
        <end position="21"/>
    </location>
</feature>
<dbReference type="InterPro" id="IPR019819">
    <property type="entry name" value="Carboxylesterase_B_CS"/>
</dbReference>
<dbReference type="GO" id="GO:0016787">
    <property type="term" value="F:hydrolase activity"/>
    <property type="evidence" value="ECO:0007669"/>
    <property type="project" value="UniProtKB-KW"/>
</dbReference>
<protein>
    <submittedName>
        <fullName evidence="3">Carboxylic ester hydrolase</fullName>
    </submittedName>
</protein>
<keyword evidence="4" id="KW-1185">Reference proteome</keyword>
<gene>
    <name evidence="3" type="ORF">R3P38DRAFT_3211986</name>
</gene>
<dbReference type="Pfam" id="PF00135">
    <property type="entry name" value="COesterase"/>
    <property type="match status" value="1"/>
</dbReference>
<sequence length="535" mass="58344">MLSLFSLPFAVPLQLLKLSASATTPTVSLRYGTFEGFNSGNLTQFLGVPFAQAGRFEYPQEPDVLHGLQKATAYGPACPQQKVSHPPGLPFEVATYADISEDCLTLDVFKPARIEPDAKLPVFVWIYGGGFAIGHSRDFNLTPVVERSIEIGQPFIAVTINYRLNAFGWLMGKEAAAAGINNLGLRDQIFALEWVQRNIELFQGDPERVSVGGQSAGGVSTAFLTFDNAQDSNALFKGAWLQSGPPFHIPHLLDDQDIYDALLDATNCSSSSSPSSAMSRNATSIECLRTVPLETLISAVNAAPNFLNSDRCWGLRRRGNVRGVYYHLVNRVVFLIKGMYSNPRLFALASLNITTDAEFSGYVHSNYFPKTSSSELAELARLYPRDPAQGSPFGTGTEFQLSPQYKRVAAFTGDMLVTSPLRFFTQHASARQDVWGWSVTANKAAGGAAGAFHGIDTAAWMTRTTVLGTLGMDRMVNFVNNLNPNDPATPTAWPKHNSSSSSSLMVFADDGVSIAADDYRREAVNYLNYLRVKEA</sequence>
<evidence type="ECO:0000313" key="4">
    <source>
        <dbReference type="Proteomes" id="UP001362999"/>
    </source>
</evidence>
<dbReference type="InterPro" id="IPR050309">
    <property type="entry name" value="Type-B_Carboxylest/Lipase"/>
</dbReference>